<dbReference type="PANTHER" id="PTHR22926">
    <property type="entry name" value="PHOSPHO-N-ACETYLMURAMOYL-PENTAPEPTIDE-TRANSFERASE"/>
    <property type="match status" value="1"/>
</dbReference>
<dbReference type="CDD" id="cd06853">
    <property type="entry name" value="GT_WecA_like"/>
    <property type="match status" value="1"/>
</dbReference>
<proteinExistence type="predicted"/>
<feature type="transmembrane region" description="Helical" evidence="7">
    <location>
        <begin position="106"/>
        <end position="131"/>
    </location>
</feature>
<keyword evidence="3" id="KW-0808">Transferase</keyword>
<dbReference type="Proteomes" id="UP000178319">
    <property type="component" value="Unassembled WGS sequence"/>
</dbReference>
<feature type="transmembrane region" description="Helical" evidence="7">
    <location>
        <begin position="184"/>
        <end position="201"/>
    </location>
</feature>
<dbReference type="GO" id="GO:0016780">
    <property type="term" value="F:phosphotransferase activity, for other substituted phosphate groups"/>
    <property type="evidence" value="ECO:0007669"/>
    <property type="project" value="InterPro"/>
</dbReference>
<dbReference type="PANTHER" id="PTHR22926:SF3">
    <property type="entry name" value="UNDECAPRENYL-PHOSPHATE ALPHA-N-ACETYLGLUCOSAMINYL 1-PHOSPHATE TRANSFERASE"/>
    <property type="match status" value="1"/>
</dbReference>
<evidence type="ECO:0000256" key="5">
    <source>
        <dbReference type="ARBA" id="ARBA00022989"/>
    </source>
</evidence>
<sequence length="364" mass="39413">MDILRLFLFPAFVSFVISLAATWVVIKQARRLKILDDPKRRRHPATLHTKATPRGGGIGLFIAIFLTSVIFLPLDQRLLGILLGAAVIVFIGFLDDRRDVNPYIRLAGQLLAAMVVVGSGIGIAFVSNPFGVGTLDLSNPQIQFTLFGETHTVWILSAAFATVWIIGLMNAVSWSSGVDGQLSGFAAISALVIGLLSFRFSADITQWPITILAASVFGAFLGFLPYHIYPQKIMPGFGGATLAGFMLAVLSILTTAKVGTLLLVLAIPIADFIYIVVRRILSGKSPVWGDRGHLHHRLLNAGFSKRKIAYFYWVATAFLGVLAFNLNALGKLYTIVGIVLAVGALIIWLALRSQSLKQPDRGNG</sequence>
<evidence type="ECO:0000313" key="9">
    <source>
        <dbReference type="Proteomes" id="UP000178319"/>
    </source>
</evidence>
<feature type="transmembrane region" description="Helical" evidence="7">
    <location>
        <begin position="308"/>
        <end position="326"/>
    </location>
</feature>
<feature type="transmembrane region" description="Helical" evidence="7">
    <location>
        <begin position="151"/>
        <end position="172"/>
    </location>
</feature>
<dbReference type="STRING" id="1797516.A3D26_02115"/>
<keyword evidence="6 7" id="KW-0472">Membrane</keyword>
<organism evidence="8 9">
    <name type="scientific">Candidatus Blackburnbacteria bacterium RIFCSPHIGHO2_02_FULL_44_20</name>
    <dbReference type="NCBI Taxonomy" id="1797516"/>
    <lineage>
        <taxon>Bacteria</taxon>
        <taxon>Candidatus Blackburniibacteriota</taxon>
    </lineage>
</organism>
<comment type="subcellular location">
    <subcellularLocation>
        <location evidence="1">Cell membrane</location>
        <topology evidence="1">Multi-pass membrane protein</topology>
    </subcellularLocation>
</comment>
<keyword evidence="4 7" id="KW-0812">Transmembrane</keyword>
<reference evidence="8 9" key="1">
    <citation type="journal article" date="2016" name="Nat. Commun.">
        <title>Thousands of microbial genomes shed light on interconnected biogeochemical processes in an aquifer system.</title>
        <authorList>
            <person name="Anantharaman K."/>
            <person name="Brown C.T."/>
            <person name="Hug L.A."/>
            <person name="Sharon I."/>
            <person name="Castelle C.J."/>
            <person name="Probst A.J."/>
            <person name="Thomas B.C."/>
            <person name="Singh A."/>
            <person name="Wilkins M.J."/>
            <person name="Karaoz U."/>
            <person name="Brodie E.L."/>
            <person name="Williams K.H."/>
            <person name="Hubbard S.S."/>
            <person name="Banfield J.F."/>
        </authorList>
    </citation>
    <scope>NUCLEOTIDE SEQUENCE [LARGE SCALE GENOMIC DNA]</scope>
</reference>
<feature type="transmembrane region" description="Helical" evidence="7">
    <location>
        <begin position="78"/>
        <end position="94"/>
    </location>
</feature>
<gene>
    <name evidence="8" type="ORF">A3D26_02115</name>
</gene>
<dbReference type="InterPro" id="IPR000715">
    <property type="entry name" value="Glycosyl_transferase_4"/>
</dbReference>
<feature type="transmembrane region" description="Helical" evidence="7">
    <location>
        <begin position="259"/>
        <end position="277"/>
    </location>
</feature>
<evidence type="ECO:0000256" key="3">
    <source>
        <dbReference type="ARBA" id="ARBA00022679"/>
    </source>
</evidence>
<dbReference type="AlphaFoldDB" id="A0A1G1V8W5"/>
<feature type="transmembrane region" description="Helical" evidence="7">
    <location>
        <begin position="332"/>
        <end position="351"/>
    </location>
</feature>
<evidence type="ECO:0008006" key="10">
    <source>
        <dbReference type="Google" id="ProtNLM"/>
    </source>
</evidence>
<feature type="transmembrane region" description="Helical" evidence="7">
    <location>
        <begin position="207"/>
        <end position="226"/>
    </location>
</feature>
<protein>
    <recommendedName>
        <fullName evidence="10">Undecaprenyl-phosphate alpha-N-acetylglucosaminyl 1-phosphate transferase</fullName>
    </recommendedName>
</protein>
<evidence type="ECO:0000256" key="7">
    <source>
        <dbReference type="SAM" id="Phobius"/>
    </source>
</evidence>
<dbReference type="GO" id="GO:0044038">
    <property type="term" value="P:cell wall macromolecule biosynthetic process"/>
    <property type="evidence" value="ECO:0007669"/>
    <property type="project" value="TreeGrafter"/>
</dbReference>
<evidence type="ECO:0000313" key="8">
    <source>
        <dbReference type="EMBL" id="OGY11741.1"/>
    </source>
</evidence>
<dbReference type="GO" id="GO:0009103">
    <property type="term" value="P:lipopolysaccharide biosynthetic process"/>
    <property type="evidence" value="ECO:0007669"/>
    <property type="project" value="TreeGrafter"/>
</dbReference>
<evidence type="ECO:0000256" key="2">
    <source>
        <dbReference type="ARBA" id="ARBA00022475"/>
    </source>
</evidence>
<feature type="transmembrane region" description="Helical" evidence="7">
    <location>
        <begin position="6"/>
        <end position="26"/>
    </location>
</feature>
<dbReference type="Pfam" id="PF00953">
    <property type="entry name" value="Glycos_transf_4"/>
    <property type="match status" value="1"/>
</dbReference>
<dbReference type="GO" id="GO:0005886">
    <property type="term" value="C:plasma membrane"/>
    <property type="evidence" value="ECO:0007669"/>
    <property type="project" value="UniProtKB-SubCell"/>
</dbReference>
<name>A0A1G1V8W5_9BACT</name>
<evidence type="ECO:0000256" key="6">
    <source>
        <dbReference type="ARBA" id="ARBA00023136"/>
    </source>
</evidence>
<keyword evidence="2" id="KW-1003">Cell membrane</keyword>
<keyword evidence="5 7" id="KW-1133">Transmembrane helix</keyword>
<feature type="transmembrane region" description="Helical" evidence="7">
    <location>
        <begin position="233"/>
        <end position="253"/>
    </location>
</feature>
<evidence type="ECO:0000256" key="4">
    <source>
        <dbReference type="ARBA" id="ARBA00022692"/>
    </source>
</evidence>
<dbReference type="EMBL" id="MHBZ01000012">
    <property type="protein sequence ID" value="OGY11741.1"/>
    <property type="molecule type" value="Genomic_DNA"/>
</dbReference>
<evidence type="ECO:0000256" key="1">
    <source>
        <dbReference type="ARBA" id="ARBA00004651"/>
    </source>
</evidence>
<accession>A0A1G1V8W5</accession>
<feature type="transmembrane region" description="Helical" evidence="7">
    <location>
        <begin position="51"/>
        <end position="72"/>
    </location>
</feature>
<comment type="caution">
    <text evidence="8">The sequence shown here is derived from an EMBL/GenBank/DDBJ whole genome shotgun (WGS) entry which is preliminary data.</text>
</comment>
<dbReference type="GO" id="GO:0071555">
    <property type="term" value="P:cell wall organization"/>
    <property type="evidence" value="ECO:0007669"/>
    <property type="project" value="TreeGrafter"/>
</dbReference>